<dbReference type="InterPro" id="IPR053146">
    <property type="entry name" value="QDO-like"/>
</dbReference>
<dbReference type="Gene3D" id="2.60.120.10">
    <property type="entry name" value="Jelly Rolls"/>
    <property type="match status" value="1"/>
</dbReference>
<dbReference type="RefSeq" id="WP_209147468.1">
    <property type="nucleotide sequence ID" value="NZ_JAGHKP010000003.1"/>
</dbReference>
<keyword evidence="3" id="KW-1185">Reference proteome</keyword>
<organism evidence="2 3">
    <name type="scientific">Chitinophaga chungangae</name>
    <dbReference type="NCBI Taxonomy" id="2821488"/>
    <lineage>
        <taxon>Bacteria</taxon>
        <taxon>Pseudomonadati</taxon>
        <taxon>Bacteroidota</taxon>
        <taxon>Chitinophagia</taxon>
        <taxon>Chitinophagales</taxon>
        <taxon>Chitinophagaceae</taxon>
        <taxon>Chitinophaga</taxon>
    </lineage>
</organism>
<evidence type="ECO:0000313" key="2">
    <source>
        <dbReference type="EMBL" id="MBO9154351.1"/>
    </source>
</evidence>
<evidence type="ECO:0000259" key="1">
    <source>
        <dbReference type="Pfam" id="PF07883"/>
    </source>
</evidence>
<dbReference type="PANTHER" id="PTHR36440">
    <property type="entry name" value="PUTATIVE (AFU_ORTHOLOGUE AFUA_8G07350)-RELATED"/>
    <property type="match status" value="1"/>
</dbReference>
<accession>A0ABS3YI40</accession>
<dbReference type="SUPFAM" id="SSF51182">
    <property type="entry name" value="RmlC-like cupins"/>
    <property type="match status" value="1"/>
</dbReference>
<dbReference type="InterPro" id="IPR011051">
    <property type="entry name" value="RmlC_Cupin_sf"/>
</dbReference>
<name>A0ABS3YI40_9BACT</name>
<protein>
    <submittedName>
        <fullName evidence="2">Cupin domain-containing protein</fullName>
    </submittedName>
</protein>
<comment type="caution">
    <text evidence="2">The sequence shown here is derived from an EMBL/GenBank/DDBJ whole genome shotgun (WGS) entry which is preliminary data.</text>
</comment>
<sequence>MAQKNKTISNPVNGQTITFLQTAADTQGQLLEMHAVYTAGSTEPPLHYHPTQAEDFVFETGEMHVKLNGQTRVCKAGETLHIPAATPHAMWNAGPEPASINWKVRPALDMEQFFEQVTGMAADGKIGPSGKPPFLQTALLANRFSNVFRMAKPVFPVQKVVFTLLSPIAYLAGYKSFYKKYSD</sequence>
<feature type="domain" description="Cupin type-2" evidence="1">
    <location>
        <begin position="36"/>
        <end position="100"/>
    </location>
</feature>
<evidence type="ECO:0000313" key="3">
    <source>
        <dbReference type="Proteomes" id="UP000679126"/>
    </source>
</evidence>
<proteinExistence type="predicted"/>
<dbReference type="InterPro" id="IPR014710">
    <property type="entry name" value="RmlC-like_jellyroll"/>
</dbReference>
<reference evidence="3" key="1">
    <citation type="submission" date="2021-03" db="EMBL/GenBank/DDBJ databases">
        <title>Assistant Professor.</title>
        <authorList>
            <person name="Huq M.A."/>
        </authorList>
    </citation>
    <scope>NUCLEOTIDE SEQUENCE [LARGE SCALE GENOMIC DNA]</scope>
    <source>
        <strain evidence="3">MAH-28</strain>
    </source>
</reference>
<dbReference type="PANTHER" id="PTHR36440:SF1">
    <property type="entry name" value="PUTATIVE (AFU_ORTHOLOGUE AFUA_8G07350)-RELATED"/>
    <property type="match status" value="1"/>
</dbReference>
<dbReference type="EMBL" id="JAGHKP010000003">
    <property type="protein sequence ID" value="MBO9154351.1"/>
    <property type="molecule type" value="Genomic_DNA"/>
</dbReference>
<dbReference type="Pfam" id="PF07883">
    <property type="entry name" value="Cupin_2"/>
    <property type="match status" value="1"/>
</dbReference>
<dbReference type="Proteomes" id="UP000679126">
    <property type="component" value="Unassembled WGS sequence"/>
</dbReference>
<dbReference type="InterPro" id="IPR013096">
    <property type="entry name" value="Cupin_2"/>
</dbReference>
<gene>
    <name evidence="2" type="ORF">J7I43_19150</name>
</gene>